<dbReference type="WBParaSite" id="HPBE_0001676001-mRNA-1">
    <property type="protein sequence ID" value="HPBE_0001676001-mRNA-1"/>
    <property type="gene ID" value="HPBE_0001676001"/>
</dbReference>
<accession>A0A3P8ARQ3</accession>
<sequence length="175" mass="19877">MGIFQRDDSLKADWRKFELPASRHPITLENERHRHLINSFHTTNEDESAGALREASPNPAPSSHVTPAQRGGLKNRNGNGFALQRNERRNPQRMRSYNLATCSPRGSERAYLRTSVYQGSSKKGEERNDLEREATRKCNDNKWTSQAEAARGRGWLNEVAASKRRCPMRTTGWGG</sequence>
<keyword evidence="3" id="KW-1185">Reference proteome</keyword>
<feature type="region of interest" description="Disordered" evidence="1">
    <location>
        <begin position="117"/>
        <end position="140"/>
    </location>
</feature>
<evidence type="ECO:0000313" key="3">
    <source>
        <dbReference type="Proteomes" id="UP000050761"/>
    </source>
</evidence>
<reference evidence="4" key="2">
    <citation type="submission" date="2019-09" db="UniProtKB">
        <authorList>
            <consortium name="WormBaseParasite"/>
        </authorList>
    </citation>
    <scope>IDENTIFICATION</scope>
</reference>
<name>A0A183G592_HELPZ</name>
<reference evidence="2 3" key="1">
    <citation type="submission" date="2018-11" db="EMBL/GenBank/DDBJ databases">
        <authorList>
            <consortium name="Pathogen Informatics"/>
        </authorList>
    </citation>
    <scope>NUCLEOTIDE SEQUENCE [LARGE SCALE GENOMIC DNA]</scope>
</reference>
<dbReference type="EMBL" id="UZAH01029598">
    <property type="protein sequence ID" value="VDP06940.1"/>
    <property type="molecule type" value="Genomic_DNA"/>
</dbReference>
<feature type="region of interest" description="Disordered" evidence="1">
    <location>
        <begin position="43"/>
        <end position="97"/>
    </location>
</feature>
<organism evidence="3 4">
    <name type="scientific">Heligmosomoides polygyrus</name>
    <name type="common">Parasitic roundworm</name>
    <dbReference type="NCBI Taxonomy" id="6339"/>
    <lineage>
        <taxon>Eukaryota</taxon>
        <taxon>Metazoa</taxon>
        <taxon>Ecdysozoa</taxon>
        <taxon>Nematoda</taxon>
        <taxon>Chromadorea</taxon>
        <taxon>Rhabditida</taxon>
        <taxon>Rhabditina</taxon>
        <taxon>Rhabditomorpha</taxon>
        <taxon>Strongyloidea</taxon>
        <taxon>Heligmosomidae</taxon>
        <taxon>Heligmosomoides</taxon>
    </lineage>
</organism>
<evidence type="ECO:0000313" key="2">
    <source>
        <dbReference type="EMBL" id="VDP06940.1"/>
    </source>
</evidence>
<evidence type="ECO:0000256" key="1">
    <source>
        <dbReference type="SAM" id="MobiDB-lite"/>
    </source>
</evidence>
<dbReference type="AlphaFoldDB" id="A0A183G592"/>
<accession>A0A183G592</accession>
<gene>
    <name evidence="2" type="ORF">HPBE_LOCUS16759</name>
</gene>
<feature type="compositionally biased region" description="Basic and acidic residues" evidence="1">
    <location>
        <begin position="122"/>
        <end position="140"/>
    </location>
</feature>
<proteinExistence type="predicted"/>
<protein>
    <submittedName>
        <fullName evidence="2 4">Uncharacterized protein</fullName>
    </submittedName>
</protein>
<evidence type="ECO:0000313" key="4">
    <source>
        <dbReference type="WBParaSite" id="HPBE_0001676001-mRNA-1"/>
    </source>
</evidence>
<dbReference type="Proteomes" id="UP000050761">
    <property type="component" value="Unassembled WGS sequence"/>
</dbReference>